<dbReference type="GO" id="GO:0008270">
    <property type="term" value="F:zinc ion binding"/>
    <property type="evidence" value="ECO:0007669"/>
    <property type="project" value="UniProtKB-KW"/>
</dbReference>
<keyword evidence="8 10" id="KW-0804">Transcription</keyword>
<keyword evidence="4 10" id="KW-0479">Metal-binding</keyword>
<dbReference type="STRING" id="425265.A8PUR6"/>
<comment type="function">
    <text evidence="1 10">Transcription elongation factor implicated in the maintenance of proper chromatin structure in actively transcribed regions.</text>
</comment>
<keyword evidence="7 10" id="KW-0805">Transcription regulation</keyword>
<evidence type="ECO:0000256" key="1">
    <source>
        <dbReference type="ARBA" id="ARBA00003357"/>
    </source>
</evidence>
<dbReference type="Gene3D" id="2.20.25.190">
    <property type="match status" value="1"/>
</dbReference>
<dbReference type="OrthoDB" id="445983at2759"/>
<dbReference type="Pfam" id="PF05129">
    <property type="entry name" value="Zn_ribbon_Elf1"/>
    <property type="match status" value="1"/>
</dbReference>
<comment type="similarity">
    <text evidence="3 10">Belongs to the ELOF1 family.</text>
</comment>
<dbReference type="InParanoid" id="A8PUR6"/>
<dbReference type="AlphaFoldDB" id="A8PUR6"/>
<dbReference type="GO" id="GO:0008023">
    <property type="term" value="C:transcription elongation factor complex"/>
    <property type="evidence" value="ECO:0007669"/>
    <property type="project" value="TreeGrafter"/>
</dbReference>
<evidence type="ECO:0000256" key="2">
    <source>
        <dbReference type="ARBA" id="ARBA00004123"/>
    </source>
</evidence>
<evidence type="ECO:0000256" key="8">
    <source>
        <dbReference type="ARBA" id="ARBA00023163"/>
    </source>
</evidence>
<evidence type="ECO:0000256" key="10">
    <source>
        <dbReference type="RuleBase" id="RU364033"/>
    </source>
</evidence>
<dbReference type="RefSeq" id="XP_001732161.1">
    <property type="nucleotide sequence ID" value="XM_001732109.1"/>
</dbReference>
<sequence>MGKRKKSTRTPGAGRKKMPPLDTVFTCLFCHHERAVSCKIDEKARIGYLSCKICGQNFSADTDTLSQPIDVYSQWIDACEDVADNDAAGA</sequence>
<keyword evidence="6 10" id="KW-0862">Zinc</keyword>
<dbReference type="VEuPathDB" id="FungiDB:MGL_0754"/>
<evidence type="ECO:0000256" key="5">
    <source>
        <dbReference type="ARBA" id="ARBA00022771"/>
    </source>
</evidence>
<dbReference type="GO" id="GO:0000993">
    <property type="term" value="F:RNA polymerase II complex binding"/>
    <property type="evidence" value="ECO:0007669"/>
    <property type="project" value="TreeGrafter"/>
</dbReference>
<dbReference type="OMA" id="VGRIICR"/>
<dbReference type="FunFam" id="2.20.25.190:FF:000001">
    <property type="entry name" value="Transcription elongation factor 1 homolog"/>
    <property type="match status" value="1"/>
</dbReference>
<keyword evidence="5 10" id="KW-0863">Zinc-finger</keyword>
<gene>
    <name evidence="11" type="ORF">MGL_0754</name>
</gene>
<evidence type="ECO:0000313" key="11">
    <source>
        <dbReference type="EMBL" id="EDP44947.1"/>
    </source>
</evidence>
<evidence type="ECO:0000256" key="7">
    <source>
        <dbReference type="ARBA" id="ARBA00023015"/>
    </source>
</evidence>
<dbReference type="FunCoup" id="A8PUR6">
    <property type="interactions" value="164"/>
</dbReference>
<protein>
    <recommendedName>
        <fullName evidence="10">Transcription elongation factor 1 homolog</fullName>
    </recommendedName>
</protein>
<dbReference type="GO" id="GO:0006368">
    <property type="term" value="P:transcription elongation by RNA polymerase II"/>
    <property type="evidence" value="ECO:0007669"/>
    <property type="project" value="TreeGrafter"/>
</dbReference>
<dbReference type="SUPFAM" id="SSF57783">
    <property type="entry name" value="Zinc beta-ribbon"/>
    <property type="match status" value="1"/>
</dbReference>
<evidence type="ECO:0000313" key="12">
    <source>
        <dbReference type="Proteomes" id="UP000008837"/>
    </source>
</evidence>
<keyword evidence="9 10" id="KW-0539">Nucleus</keyword>
<reference evidence="11 12" key="1">
    <citation type="journal article" date="2007" name="Proc. Natl. Acad. Sci. U.S.A.">
        <title>Dandruff-associated Malassezia genomes reveal convergent and divergent virulence traits shared with plant and human fungal pathogens.</title>
        <authorList>
            <person name="Xu J."/>
            <person name="Saunders C.W."/>
            <person name="Hu P."/>
            <person name="Grant R.A."/>
            <person name="Boekhout T."/>
            <person name="Kuramae E.E."/>
            <person name="Kronstad J.W."/>
            <person name="Deangelis Y.M."/>
            <person name="Reeder N.L."/>
            <person name="Johnstone K.R."/>
            <person name="Leland M."/>
            <person name="Fieno A.M."/>
            <person name="Begley W.M."/>
            <person name="Sun Y."/>
            <person name="Lacey M.P."/>
            <person name="Chaudhary T."/>
            <person name="Keough T."/>
            <person name="Chu L."/>
            <person name="Sears R."/>
            <person name="Yuan B."/>
            <person name="Dawson T.L.Jr."/>
        </authorList>
    </citation>
    <scope>NUCLEOTIDE SEQUENCE [LARGE SCALE GENOMIC DNA]</scope>
    <source>
        <strain evidence="12">ATCC MYA-4612 / CBS 7966</strain>
    </source>
</reference>
<dbReference type="PANTHER" id="PTHR20934">
    <property type="entry name" value="TRANSCRIPTION ELONGATION FACTOR 1 HOMOLOG"/>
    <property type="match status" value="1"/>
</dbReference>
<dbReference type="PANTHER" id="PTHR20934:SF0">
    <property type="entry name" value="TRANSCRIPTION ELONGATION FACTOR 1 HOMOLOG"/>
    <property type="match status" value="1"/>
</dbReference>
<dbReference type="KEGG" id="mgl:MGL_0754"/>
<evidence type="ECO:0000256" key="9">
    <source>
        <dbReference type="ARBA" id="ARBA00023242"/>
    </source>
</evidence>
<comment type="caution">
    <text evidence="11">The sequence shown here is derived from an EMBL/GenBank/DDBJ whole genome shotgun (WGS) entry which is preliminary data.</text>
</comment>
<dbReference type="Proteomes" id="UP000008837">
    <property type="component" value="Unassembled WGS sequence"/>
</dbReference>
<keyword evidence="12" id="KW-1185">Reference proteome</keyword>
<organism evidence="11 12">
    <name type="scientific">Malassezia globosa (strain ATCC MYA-4612 / CBS 7966)</name>
    <name type="common">Dandruff-associated fungus</name>
    <dbReference type="NCBI Taxonomy" id="425265"/>
    <lineage>
        <taxon>Eukaryota</taxon>
        <taxon>Fungi</taxon>
        <taxon>Dikarya</taxon>
        <taxon>Basidiomycota</taxon>
        <taxon>Ustilaginomycotina</taxon>
        <taxon>Malasseziomycetes</taxon>
        <taxon>Malasseziales</taxon>
        <taxon>Malasseziaceae</taxon>
        <taxon>Malassezia</taxon>
    </lineage>
</organism>
<comment type="subcellular location">
    <subcellularLocation>
        <location evidence="2 10">Nucleus</location>
    </subcellularLocation>
</comment>
<dbReference type="GeneID" id="5856467"/>
<name>A8PUR6_MALGO</name>
<dbReference type="InterPro" id="IPR007808">
    <property type="entry name" value="Elf1"/>
</dbReference>
<evidence type="ECO:0000256" key="4">
    <source>
        <dbReference type="ARBA" id="ARBA00022723"/>
    </source>
</evidence>
<dbReference type="EMBL" id="AAYY01000002">
    <property type="protein sequence ID" value="EDP44947.1"/>
    <property type="molecule type" value="Genomic_DNA"/>
</dbReference>
<dbReference type="InterPro" id="IPR038567">
    <property type="entry name" value="T_Elf1_sf"/>
</dbReference>
<proteinExistence type="inferred from homology"/>
<accession>A8PUR6</accession>
<evidence type="ECO:0000256" key="3">
    <source>
        <dbReference type="ARBA" id="ARBA00009730"/>
    </source>
</evidence>
<evidence type="ECO:0000256" key="6">
    <source>
        <dbReference type="ARBA" id="ARBA00022833"/>
    </source>
</evidence>